<accession>A0A8K0DWC0</accession>
<keyword evidence="9" id="KW-1185">Reference proteome</keyword>
<evidence type="ECO:0000256" key="4">
    <source>
        <dbReference type="ARBA" id="ARBA00022833"/>
    </source>
</evidence>
<feature type="domain" description="C3H1-type" evidence="7">
    <location>
        <begin position="120"/>
        <end position="148"/>
    </location>
</feature>
<evidence type="ECO:0000256" key="2">
    <source>
        <dbReference type="ARBA" id="ARBA00022737"/>
    </source>
</evidence>
<name>A0A8K0DWC0_9ROSA</name>
<dbReference type="FunFam" id="4.10.1000.10:FF:000001">
    <property type="entry name" value="zinc finger CCCH domain-containing protein 15-like"/>
    <property type="match status" value="1"/>
</dbReference>
<feature type="region of interest" description="Disordered" evidence="6">
    <location>
        <begin position="98"/>
        <end position="118"/>
    </location>
</feature>
<evidence type="ECO:0000259" key="7">
    <source>
        <dbReference type="PROSITE" id="PS50103"/>
    </source>
</evidence>
<dbReference type="GO" id="GO:0003729">
    <property type="term" value="F:mRNA binding"/>
    <property type="evidence" value="ECO:0007669"/>
    <property type="project" value="InterPro"/>
</dbReference>
<keyword evidence="4 5" id="KW-0862">Zinc</keyword>
<keyword evidence="2" id="KW-0677">Repeat</keyword>
<dbReference type="InterPro" id="IPR000571">
    <property type="entry name" value="Znf_CCCH"/>
</dbReference>
<reference evidence="8" key="1">
    <citation type="submission" date="2020-03" db="EMBL/GenBank/DDBJ databases">
        <title>A high-quality chromosome-level genome assembly of a woody plant with both climbing and erect habits, Rhamnella rubrinervis.</title>
        <authorList>
            <person name="Lu Z."/>
            <person name="Yang Y."/>
            <person name="Zhu X."/>
            <person name="Sun Y."/>
        </authorList>
    </citation>
    <scope>NUCLEOTIDE SEQUENCE</scope>
    <source>
        <strain evidence="8">BYM</strain>
        <tissue evidence="8">Leaf</tissue>
    </source>
</reference>
<dbReference type="SMART" id="SM00356">
    <property type="entry name" value="ZnF_C3H1"/>
    <property type="match status" value="1"/>
</dbReference>
<dbReference type="GO" id="GO:0008270">
    <property type="term" value="F:zinc ion binding"/>
    <property type="evidence" value="ECO:0007669"/>
    <property type="project" value="UniProtKB-KW"/>
</dbReference>
<comment type="caution">
    <text evidence="8">The sequence shown here is derived from an EMBL/GenBank/DDBJ whole genome shotgun (WGS) entry which is preliminary data.</text>
</comment>
<feature type="compositionally biased region" description="Low complexity" evidence="6">
    <location>
        <begin position="101"/>
        <end position="118"/>
    </location>
</feature>
<organism evidence="8 9">
    <name type="scientific">Rhamnella rubrinervis</name>
    <dbReference type="NCBI Taxonomy" id="2594499"/>
    <lineage>
        <taxon>Eukaryota</taxon>
        <taxon>Viridiplantae</taxon>
        <taxon>Streptophyta</taxon>
        <taxon>Embryophyta</taxon>
        <taxon>Tracheophyta</taxon>
        <taxon>Spermatophyta</taxon>
        <taxon>Magnoliopsida</taxon>
        <taxon>eudicotyledons</taxon>
        <taxon>Gunneridae</taxon>
        <taxon>Pentapetalae</taxon>
        <taxon>rosids</taxon>
        <taxon>fabids</taxon>
        <taxon>Rosales</taxon>
        <taxon>Rhamnaceae</taxon>
        <taxon>rhamnoid group</taxon>
        <taxon>Rhamneae</taxon>
        <taxon>Rhamnella</taxon>
    </lineage>
</organism>
<dbReference type="SUPFAM" id="SSF90229">
    <property type="entry name" value="CCCH zinc finger"/>
    <property type="match status" value="1"/>
</dbReference>
<dbReference type="AlphaFoldDB" id="A0A8K0DWC0"/>
<proteinExistence type="predicted"/>
<evidence type="ECO:0000256" key="5">
    <source>
        <dbReference type="PROSITE-ProRule" id="PRU00723"/>
    </source>
</evidence>
<evidence type="ECO:0000256" key="1">
    <source>
        <dbReference type="ARBA" id="ARBA00022723"/>
    </source>
</evidence>
<sequence>MDGRTRTQLMFGYRRGCYQNSIGSPIFDPYSENRDLNSPILRYYSSPSPSSNVVVSPLSAVENLMGRSPSSSKIYGTPVEAMEGEEVLVMDGVLVSGGGRNTRSSSSGLSSSSGSSGKSRYKREICRAWRDSGHCRHGSTCQFAHGKEELRPNRLTVKNKTEVMVPMVMKAAQPITKTSSPITPKNISKISTTSITYGEWSPQDDGIEVSLPCLSTRKPPGRKEITAYIDKILSSPTTTRRLPVFAEIFPA</sequence>
<dbReference type="InterPro" id="IPR045877">
    <property type="entry name" value="ZFP36-like"/>
</dbReference>
<dbReference type="Pfam" id="PF00642">
    <property type="entry name" value="zf-CCCH"/>
    <property type="match status" value="1"/>
</dbReference>
<dbReference type="EMBL" id="VOIH02000010">
    <property type="protein sequence ID" value="KAF3434985.1"/>
    <property type="molecule type" value="Genomic_DNA"/>
</dbReference>
<keyword evidence="3 5" id="KW-0863">Zinc-finger</keyword>
<evidence type="ECO:0000256" key="6">
    <source>
        <dbReference type="SAM" id="MobiDB-lite"/>
    </source>
</evidence>
<feature type="zinc finger region" description="C3H1-type" evidence="5">
    <location>
        <begin position="120"/>
        <end position="148"/>
    </location>
</feature>
<dbReference type="InterPro" id="IPR036855">
    <property type="entry name" value="Znf_CCCH_sf"/>
</dbReference>
<evidence type="ECO:0000313" key="8">
    <source>
        <dbReference type="EMBL" id="KAF3434985.1"/>
    </source>
</evidence>
<evidence type="ECO:0000313" key="9">
    <source>
        <dbReference type="Proteomes" id="UP000796880"/>
    </source>
</evidence>
<dbReference type="PANTHER" id="PTHR12547:SF18">
    <property type="entry name" value="PROTEIN TIS11"/>
    <property type="match status" value="1"/>
</dbReference>
<dbReference type="Proteomes" id="UP000796880">
    <property type="component" value="Unassembled WGS sequence"/>
</dbReference>
<evidence type="ECO:0000256" key="3">
    <source>
        <dbReference type="ARBA" id="ARBA00022771"/>
    </source>
</evidence>
<dbReference type="PANTHER" id="PTHR12547">
    <property type="entry name" value="CCCH ZINC FINGER/TIS11-RELATED"/>
    <property type="match status" value="1"/>
</dbReference>
<gene>
    <name evidence="8" type="ORF">FNV43_RR22072</name>
</gene>
<dbReference type="PROSITE" id="PS50103">
    <property type="entry name" value="ZF_C3H1"/>
    <property type="match status" value="1"/>
</dbReference>
<protein>
    <recommendedName>
        <fullName evidence="7">C3H1-type domain-containing protein</fullName>
    </recommendedName>
</protein>
<dbReference type="Gene3D" id="4.10.1000.10">
    <property type="entry name" value="Zinc finger, CCCH-type"/>
    <property type="match status" value="1"/>
</dbReference>
<dbReference type="OrthoDB" id="410307at2759"/>
<keyword evidence="1 5" id="KW-0479">Metal-binding</keyword>